<proteinExistence type="predicted"/>
<evidence type="ECO:0000259" key="6">
    <source>
        <dbReference type="PROSITE" id="PS50850"/>
    </source>
</evidence>
<dbReference type="PANTHER" id="PTHR11662:SF415">
    <property type="entry name" value="AT30085P-RELATED"/>
    <property type="match status" value="1"/>
</dbReference>
<dbReference type="PANTHER" id="PTHR11662">
    <property type="entry name" value="SOLUTE CARRIER FAMILY 17"/>
    <property type="match status" value="1"/>
</dbReference>
<feature type="domain" description="Major facilitator superfamily (MFS) profile" evidence="6">
    <location>
        <begin position="1"/>
        <end position="194"/>
    </location>
</feature>
<dbReference type="Gene3D" id="1.20.1250.20">
    <property type="entry name" value="MFS general substrate transporter like domains"/>
    <property type="match status" value="1"/>
</dbReference>
<name>A0ABQ9JIM4_9CUCU</name>
<comment type="caution">
    <text evidence="7">The sequence shown here is derived from an EMBL/GenBank/DDBJ whole genome shotgun (WGS) entry which is preliminary data.</text>
</comment>
<dbReference type="InterPro" id="IPR011701">
    <property type="entry name" value="MFS"/>
</dbReference>
<dbReference type="InterPro" id="IPR020846">
    <property type="entry name" value="MFS_dom"/>
</dbReference>
<dbReference type="EMBL" id="JAPWTJ010000477">
    <property type="protein sequence ID" value="KAJ8978066.1"/>
    <property type="molecule type" value="Genomic_DNA"/>
</dbReference>
<dbReference type="Proteomes" id="UP001162164">
    <property type="component" value="Unassembled WGS sequence"/>
</dbReference>
<feature type="transmembrane region" description="Helical" evidence="5">
    <location>
        <begin position="41"/>
        <end position="60"/>
    </location>
</feature>
<evidence type="ECO:0000256" key="3">
    <source>
        <dbReference type="ARBA" id="ARBA00022989"/>
    </source>
</evidence>
<feature type="transmembrane region" description="Helical" evidence="5">
    <location>
        <begin position="12"/>
        <end position="29"/>
    </location>
</feature>
<keyword evidence="8" id="KW-1185">Reference proteome</keyword>
<organism evidence="7 8">
    <name type="scientific">Molorchus minor</name>
    <dbReference type="NCBI Taxonomy" id="1323400"/>
    <lineage>
        <taxon>Eukaryota</taxon>
        <taxon>Metazoa</taxon>
        <taxon>Ecdysozoa</taxon>
        <taxon>Arthropoda</taxon>
        <taxon>Hexapoda</taxon>
        <taxon>Insecta</taxon>
        <taxon>Pterygota</taxon>
        <taxon>Neoptera</taxon>
        <taxon>Endopterygota</taxon>
        <taxon>Coleoptera</taxon>
        <taxon>Polyphaga</taxon>
        <taxon>Cucujiformia</taxon>
        <taxon>Chrysomeloidea</taxon>
        <taxon>Cerambycidae</taxon>
        <taxon>Lamiinae</taxon>
        <taxon>Monochamini</taxon>
        <taxon>Molorchus</taxon>
    </lineage>
</organism>
<accession>A0ABQ9JIM4</accession>
<dbReference type="InterPro" id="IPR036259">
    <property type="entry name" value="MFS_trans_sf"/>
</dbReference>
<gene>
    <name evidence="7" type="ORF">NQ317_000623</name>
</gene>
<evidence type="ECO:0000313" key="8">
    <source>
        <dbReference type="Proteomes" id="UP001162164"/>
    </source>
</evidence>
<comment type="subcellular location">
    <subcellularLocation>
        <location evidence="1">Membrane</location>
        <topology evidence="1">Multi-pass membrane protein</topology>
    </subcellularLocation>
</comment>
<feature type="transmembrane region" description="Helical" evidence="5">
    <location>
        <begin position="135"/>
        <end position="154"/>
    </location>
</feature>
<keyword evidence="2 5" id="KW-0812">Transmembrane</keyword>
<feature type="transmembrane region" description="Helical" evidence="5">
    <location>
        <begin position="72"/>
        <end position="94"/>
    </location>
</feature>
<evidence type="ECO:0000256" key="1">
    <source>
        <dbReference type="ARBA" id="ARBA00004141"/>
    </source>
</evidence>
<dbReference type="SUPFAM" id="SSF103473">
    <property type="entry name" value="MFS general substrate transporter"/>
    <property type="match status" value="1"/>
</dbReference>
<evidence type="ECO:0000256" key="2">
    <source>
        <dbReference type="ARBA" id="ARBA00022692"/>
    </source>
</evidence>
<feature type="non-terminal residue" evidence="7">
    <location>
        <position position="1"/>
    </location>
</feature>
<dbReference type="InterPro" id="IPR050382">
    <property type="entry name" value="MFS_Na/Anion_cotransporter"/>
</dbReference>
<dbReference type="Pfam" id="PF07690">
    <property type="entry name" value="MFS_1"/>
    <property type="match status" value="1"/>
</dbReference>
<evidence type="ECO:0000313" key="7">
    <source>
        <dbReference type="EMBL" id="KAJ8978066.1"/>
    </source>
</evidence>
<reference evidence="7" key="1">
    <citation type="journal article" date="2023" name="Insect Mol. Biol.">
        <title>Genome sequencing provides insights into the evolution of gene families encoding plant cell wall-degrading enzymes in longhorned beetles.</title>
        <authorList>
            <person name="Shin N.R."/>
            <person name="Okamura Y."/>
            <person name="Kirsch R."/>
            <person name="Pauchet Y."/>
        </authorList>
    </citation>
    <scope>NUCLEOTIDE SEQUENCE</scope>
    <source>
        <strain evidence="7">MMC_N1</strain>
    </source>
</reference>
<evidence type="ECO:0000256" key="5">
    <source>
        <dbReference type="SAM" id="Phobius"/>
    </source>
</evidence>
<feature type="transmembrane region" description="Helical" evidence="5">
    <location>
        <begin position="100"/>
        <end position="123"/>
    </location>
</feature>
<keyword evidence="3 5" id="KW-1133">Transmembrane helix</keyword>
<keyword evidence="4 5" id="KW-0472">Membrane</keyword>
<protein>
    <recommendedName>
        <fullName evidence="6">Major facilitator superfamily (MFS) profile domain-containing protein</fullName>
    </recommendedName>
</protein>
<dbReference type="PROSITE" id="PS50850">
    <property type="entry name" value="MFS"/>
    <property type="match status" value="1"/>
</dbReference>
<sequence length="194" mass="21328">GRRTTGTKTKKALVLYSFFIGYVFGHLPGGWLADKLGGRHVMGTSMLLSTVFTILFPVSIEKGSWIGATITRILMGLSQGPLFPAISSFIQNWIPSSERGFLGGLAFGGSNLGTLTGGLLSGIIIHRTNSWSNPFYIWAFTAIVWYAFAMLMIFSRPDTHPFITDEERDYLAANIGLSTLHLMQTSIEFPDVNK</sequence>
<evidence type="ECO:0000256" key="4">
    <source>
        <dbReference type="ARBA" id="ARBA00023136"/>
    </source>
</evidence>